<name>A0A0H1BPV7_9EURO</name>
<comment type="caution">
    <text evidence="2">The sequence shown here is derived from an EMBL/GenBank/DDBJ whole genome shotgun (WGS) entry which is preliminary data.</text>
</comment>
<dbReference type="Proteomes" id="UP000053573">
    <property type="component" value="Unassembled WGS sequence"/>
</dbReference>
<feature type="region of interest" description="Disordered" evidence="1">
    <location>
        <begin position="39"/>
        <end position="66"/>
    </location>
</feature>
<accession>A0A0H1BPV7</accession>
<reference evidence="3" key="1">
    <citation type="journal article" date="2015" name="PLoS Genet.">
        <title>The dynamic genome and transcriptome of the human fungal pathogen Blastomyces and close relative Emmonsia.</title>
        <authorList>
            <person name="Munoz J.F."/>
            <person name="Gauthier G.M."/>
            <person name="Desjardins C.A."/>
            <person name="Gallo J.E."/>
            <person name="Holder J."/>
            <person name="Sullivan T.D."/>
            <person name="Marty A.J."/>
            <person name="Carmen J.C."/>
            <person name="Chen Z."/>
            <person name="Ding L."/>
            <person name="Gujja S."/>
            <person name="Magrini V."/>
            <person name="Misas E."/>
            <person name="Mitreva M."/>
            <person name="Priest M."/>
            <person name="Saif S."/>
            <person name="Whiston E.A."/>
            <person name="Young S."/>
            <person name="Zeng Q."/>
            <person name="Goldman W.E."/>
            <person name="Mardis E.R."/>
            <person name="Taylor J.W."/>
            <person name="McEwen J.G."/>
            <person name="Clay O.K."/>
            <person name="Klein B.S."/>
            <person name="Cuomo C.A."/>
        </authorList>
    </citation>
    <scope>NUCLEOTIDE SEQUENCE [LARGE SCALE GENOMIC DNA]</scope>
    <source>
        <strain evidence="3">UAMH 139</strain>
    </source>
</reference>
<evidence type="ECO:0000256" key="1">
    <source>
        <dbReference type="SAM" id="MobiDB-lite"/>
    </source>
</evidence>
<organism evidence="2 3">
    <name type="scientific">Blastomyces silverae</name>
    <dbReference type="NCBI Taxonomy" id="2060906"/>
    <lineage>
        <taxon>Eukaryota</taxon>
        <taxon>Fungi</taxon>
        <taxon>Dikarya</taxon>
        <taxon>Ascomycota</taxon>
        <taxon>Pezizomycotina</taxon>
        <taxon>Eurotiomycetes</taxon>
        <taxon>Eurotiomycetidae</taxon>
        <taxon>Onygenales</taxon>
        <taxon>Ajellomycetaceae</taxon>
        <taxon>Blastomyces</taxon>
    </lineage>
</organism>
<keyword evidence="3" id="KW-1185">Reference proteome</keyword>
<proteinExistence type="predicted"/>
<evidence type="ECO:0000313" key="2">
    <source>
        <dbReference type="EMBL" id="KLJ13067.1"/>
    </source>
</evidence>
<evidence type="ECO:0000313" key="3">
    <source>
        <dbReference type="Proteomes" id="UP000053573"/>
    </source>
</evidence>
<gene>
    <name evidence="2" type="ORF">EMPG_11966</name>
</gene>
<protein>
    <submittedName>
        <fullName evidence="2">Uncharacterized protein</fullName>
    </submittedName>
</protein>
<dbReference type="AlphaFoldDB" id="A0A0H1BPV7"/>
<sequence>MGPDMPRTPLSGRTGRTKPVILAMVSSLSPVCLMVRTPSATQTSRAMLQRRSPNQVATSPKPSWLR</sequence>
<dbReference type="EMBL" id="LDEV01000538">
    <property type="protein sequence ID" value="KLJ13067.1"/>
    <property type="molecule type" value="Genomic_DNA"/>
</dbReference>